<feature type="transmembrane region" description="Helical" evidence="1">
    <location>
        <begin position="6"/>
        <end position="25"/>
    </location>
</feature>
<evidence type="ECO:0008006" key="4">
    <source>
        <dbReference type="Google" id="ProtNLM"/>
    </source>
</evidence>
<reference evidence="2 3" key="1">
    <citation type="submission" date="2017-07" db="EMBL/GenBank/DDBJ databases">
        <title>Draft whole genome sequences of clinical Proprionibacteriaceae strains.</title>
        <authorList>
            <person name="Bernier A.-M."/>
            <person name="Bernard K."/>
            <person name="Domingo M.-C."/>
        </authorList>
    </citation>
    <scope>NUCLEOTIDE SEQUENCE [LARGE SCALE GENOMIC DNA]</scope>
    <source>
        <strain evidence="2 3">NML 150081</strain>
    </source>
</reference>
<evidence type="ECO:0000256" key="1">
    <source>
        <dbReference type="SAM" id="Phobius"/>
    </source>
</evidence>
<comment type="caution">
    <text evidence="2">The sequence shown here is derived from an EMBL/GenBank/DDBJ whole genome shotgun (WGS) entry which is preliminary data.</text>
</comment>
<gene>
    <name evidence="2" type="ORF">CGZ91_08920</name>
</gene>
<keyword evidence="3" id="KW-1185">Reference proteome</keyword>
<proteinExistence type="predicted"/>
<dbReference type="RefSeq" id="WP_094454414.1">
    <property type="nucleotide sequence ID" value="NZ_NMVJ01000007.1"/>
</dbReference>
<evidence type="ECO:0000313" key="2">
    <source>
        <dbReference type="EMBL" id="OYN90273.1"/>
    </source>
</evidence>
<keyword evidence="1" id="KW-0812">Transmembrane</keyword>
<dbReference type="Proteomes" id="UP000216300">
    <property type="component" value="Unassembled WGS sequence"/>
</dbReference>
<protein>
    <recommendedName>
        <fullName evidence="4">DUF3592 domain-containing protein</fullName>
    </recommendedName>
</protein>
<keyword evidence="1" id="KW-0472">Membrane</keyword>
<feature type="transmembrane region" description="Helical" evidence="1">
    <location>
        <begin position="117"/>
        <end position="140"/>
    </location>
</feature>
<accession>A0A255EQ74</accession>
<organism evidence="2 3">
    <name type="scientific">Parenemella sanctibonifatiensis</name>
    <dbReference type="NCBI Taxonomy" id="2016505"/>
    <lineage>
        <taxon>Bacteria</taxon>
        <taxon>Bacillati</taxon>
        <taxon>Actinomycetota</taxon>
        <taxon>Actinomycetes</taxon>
        <taxon>Propionibacteriales</taxon>
        <taxon>Propionibacteriaceae</taxon>
        <taxon>Parenemella</taxon>
    </lineage>
</organism>
<dbReference type="EMBL" id="NMVJ01000007">
    <property type="protein sequence ID" value="OYN90273.1"/>
    <property type="molecule type" value="Genomic_DNA"/>
</dbReference>
<keyword evidence="1" id="KW-1133">Transmembrane helix</keyword>
<evidence type="ECO:0000313" key="3">
    <source>
        <dbReference type="Proteomes" id="UP000216300"/>
    </source>
</evidence>
<dbReference type="AlphaFoldDB" id="A0A255EQ74"/>
<sequence length="141" mass="15578">MQIVGFVLLGLALAGGITALVLEWWRRNRRHRDWHRVTGKIRHISSRKETRRRDGRLRTVVFREASVEYPTPSGTEIWVAPARSGGPEILEGADYPLKINPTNPSDVRADQTDQGPIMMVVGIGILSVVAAVFGLVLSIVG</sequence>
<name>A0A255EQ74_9ACTN</name>